<dbReference type="Proteomes" id="UP000766550">
    <property type="component" value="Unassembled WGS sequence"/>
</dbReference>
<evidence type="ECO:0000313" key="2">
    <source>
        <dbReference type="EMBL" id="MBV0926367.1"/>
    </source>
</evidence>
<sequence>MSATSNASDDSPSNQTRRTTIRERAQQGLLTAMSNPRFRSLLQLSLIVVLFSGSAMAQTSIGSVYCGTPVERAIGLVFGAIAALGMPAAMFFTGRSGLSYMRATGNPNQQNQARQDLILSVTGLAIIFLALIAPEIISKLGSELGFSFSSCVNPFGG</sequence>
<dbReference type="AlphaFoldDB" id="A0A8J8C5I6"/>
<keyword evidence="3" id="KW-1185">Reference proteome</keyword>
<dbReference type="OrthoDB" id="191646at2157"/>
<proteinExistence type="predicted"/>
<feature type="transmembrane region" description="Helical" evidence="1">
    <location>
        <begin position="73"/>
        <end position="92"/>
    </location>
</feature>
<dbReference type="Pfam" id="PF18895">
    <property type="entry name" value="T4SS_pilin"/>
    <property type="match status" value="1"/>
</dbReference>
<evidence type="ECO:0000313" key="3">
    <source>
        <dbReference type="Proteomes" id="UP000766550"/>
    </source>
</evidence>
<keyword evidence="1" id="KW-0472">Membrane</keyword>
<protein>
    <submittedName>
        <fullName evidence="2">Pilin</fullName>
    </submittedName>
</protein>
<organism evidence="2 3">
    <name type="scientific">Haloarcula limicola</name>
    <dbReference type="NCBI Taxonomy" id="1429915"/>
    <lineage>
        <taxon>Archaea</taxon>
        <taxon>Methanobacteriati</taxon>
        <taxon>Methanobacteriota</taxon>
        <taxon>Stenosarchaea group</taxon>
        <taxon>Halobacteria</taxon>
        <taxon>Halobacteriales</taxon>
        <taxon>Haloarculaceae</taxon>
        <taxon>Haloarcula</taxon>
    </lineage>
</organism>
<evidence type="ECO:0000256" key="1">
    <source>
        <dbReference type="SAM" id="Phobius"/>
    </source>
</evidence>
<accession>A0A8J8C5I6</accession>
<comment type="caution">
    <text evidence="2">The sequence shown here is derived from an EMBL/GenBank/DDBJ whole genome shotgun (WGS) entry which is preliminary data.</text>
</comment>
<dbReference type="EMBL" id="JAHQXF010000005">
    <property type="protein sequence ID" value="MBV0926367.1"/>
    <property type="molecule type" value="Genomic_DNA"/>
</dbReference>
<dbReference type="InterPro" id="IPR043993">
    <property type="entry name" value="T4SS_pilin"/>
</dbReference>
<reference evidence="2 3" key="1">
    <citation type="submission" date="2021-06" db="EMBL/GenBank/DDBJ databases">
        <title>New haloarchaea isolates fom saline soil.</title>
        <authorList>
            <person name="Duran-Viseras A."/>
            <person name="Sanchez-Porro C.S."/>
            <person name="Ventosa A."/>
        </authorList>
    </citation>
    <scope>NUCLEOTIDE SEQUENCE [LARGE SCALE GENOMIC DNA]</scope>
    <source>
        <strain evidence="2 3">JCM 183640</strain>
    </source>
</reference>
<name>A0A8J8C5I6_9EURY</name>
<feature type="transmembrane region" description="Helical" evidence="1">
    <location>
        <begin position="117"/>
        <end position="137"/>
    </location>
</feature>
<keyword evidence="1" id="KW-1133">Transmembrane helix</keyword>
<keyword evidence="1" id="KW-0812">Transmembrane</keyword>
<feature type="transmembrane region" description="Helical" evidence="1">
    <location>
        <begin position="41"/>
        <end position="61"/>
    </location>
</feature>
<gene>
    <name evidence="2" type="ORF">KTS45_19345</name>
</gene>